<evidence type="ECO:0000256" key="1">
    <source>
        <dbReference type="ARBA" id="ARBA00022741"/>
    </source>
</evidence>
<dbReference type="InterPro" id="IPR003778">
    <property type="entry name" value="CT_A_B"/>
</dbReference>
<dbReference type="PANTHER" id="PTHR43309:SF3">
    <property type="entry name" value="5-OXOPROLINASE SUBUNIT C"/>
    <property type="match status" value="1"/>
</dbReference>
<gene>
    <name evidence="5" type="ordered locus">Gobs_2196</name>
</gene>
<dbReference type="KEGG" id="gob:Gobs_2196"/>
<dbReference type="AlphaFoldDB" id="D2SFX4"/>
<name>D2SFX4_GEOOG</name>
<sequence length="293" mass="29723">MTGRAASPGRVTRTLTVLATGPLTTVQDGGRPGQGALGVGRSGAVDRAAARLANRLVGNDPDAAVLEVTLGGLVLQAGADLVVTTTGARCSVAHNAPVWLRSGAELRLGLPPSGLRTYVAVRGGVAVEPVLGSRSSDLLSGLGPPVLSAGDVLPVGEPTAPMPGVDLAPVPDPPGDEVTVRVLPGPRADWFPSEAAAALTTTAWEVTGESNRIGLRLAGVALERSRTGELASEGMVRGALQVPPSGQPVLFLADAPVTGGYPVIGYVEDADVDRCGQLRPGQTLRFRGAVVPR</sequence>
<dbReference type="HOGENOM" id="CLU_028967_0_3_11"/>
<evidence type="ECO:0000259" key="4">
    <source>
        <dbReference type="SMART" id="SM00797"/>
    </source>
</evidence>
<proteinExistence type="predicted"/>
<dbReference type="Proteomes" id="UP000001382">
    <property type="component" value="Chromosome"/>
</dbReference>
<dbReference type="Pfam" id="PF02626">
    <property type="entry name" value="CT_A_B"/>
    <property type="match status" value="1"/>
</dbReference>
<dbReference type="STRING" id="526225.Gobs_2196"/>
<evidence type="ECO:0000256" key="3">
    <source>
        <dbReference type="ARBA" id="ARBA00022840"/>
    </source>
</evidence>
<reference evidence="5 6" key="1">
    <citation type="journal article" date="2010" name="Stand. Genomic Sci.">
        <title>Complete genome sequence of Geodermatophilus obscurus type strain (G-20).</title>
        <authorList>
            <person name="Ivanova N."/>
            <person name="Sikorski J."/>
            <person name="Jando M."/>
            <person name="Munk C."/>
            <person name="Lapidus A."/>
            <person name="Glavina Del Rio T."/>
            <person name="Copeland A."/>
            <person name="Tice H."/>
            <person name="Cheng J.-F."/>
            <person name="Lucas S."/>
            <person name="Chen F."/>
            <person name="Nolan M."/>
            <person name="Bruce D."/>
            <person name="Goodwin L."/>
            <person name="Pitluck S."/>
            <person name="Mavromatis K."/>
            <person name="Mikhailova N."/>
            <person name="Pati A."/>
            <person name="Chen A."/>
            <person name="Palaniappan K."/>
            <person name="Land M."/>
            <person name="Hauser L."/>
            <person name="Chang Y.-J."/>
            <person name="Jeffries C.D."/>
            <person name="Meincke L."/>
            <person name="Brettin T."/>
            <person name="Detter J.C."/>
            <person name="Detter J.C."/>
            <person name="Rohde M."/>
            <person name="Goeker M."/>
            <person name="Bristow J."/>
            <person name="Eisen J.A."/>
            <person name="Markowitz V."/>
            <person name="Hugenholtz P."/>
            <person name="Kyrpides N.C."/>
            <person name="Klenk H.-P."/>
        </authorList>
    </citation>
    <scope>NUCLEOTIDE SEQUENCE [LARGE SCALE GENOMIC DNA]</scope>
    <source>
        <strain evidence="6">ATCC 25078 / DSM 43160 / JCM 3152 / KCC A-0152 / KCTC 9177 / NBRC 13315 / NRRL B-3577 / G-20</strain>
    </source>
</reference>
<keyword evidence="1" id="KW-0547">Nucleotide-binding</keyword>
<accession>D2SFX4</accession>
<dbReference type="Gene3D" id="2.40.100.10">
    <property type="entry name" value="Cyclophilin-like"/>
    <property type="match status" value="1"/>
</dbReference>
<dbReference type="GO" id="GO:0016787">
    <property type="term" value="F:hydrolase activity"/>
    <property type="evidence" value="ECO:0007669"/>
    <property type="project" value="UniProtKB-KW"/>
</dbReference>
<feature type="domain" description="Carboxyltransferase" evidence="4">
    <location>
        <begin position="36"/>
        <end position="293"/>
    </location>
</feature>
<keyword evidence="5" id="KW-0456">Lyase</keyword>
<reference evidence="6" key="2">
    <citation type="submission" date="2010-01" db="EMBL/GenBank/DDBJ databases">
        <title>The complete genome of Geodermatophilus obscurus DSM 43160.</title>
        <authorList>
            <consortium name="US DOE Joint Genome Institute (JGI-PGF)"/>
            <person name="Lucas S."/>
            <person name="Copeland A."/>
            <person name="Lapidus A."/>
            <person name="Glavina del Rio T."/>
            <person name="Dalin E."/>
            <person name="Tice H."/>
            <person name="Bruce D."/>
            <person name="Goodwin L."/>
            <person name="Pitluck S."/>
            <person name="Kyrpides N."/>
            <person name="Mavromatis K."/>
            <person name="Ivanova N."/>
            <person name="Munk A.C."/>
            <person name="Brettin T."/>
            <person name="Detter J.C."/>
            <person name="Han C."/>
            <person name="Larimer F."/>
            <person name="Land M."/>
            <person name="Hauser L."/>
            <person name="Markowitz V."/>
            <person name="Cheng J.-F."/>
            <person name="Hugenholtz P."/>
            <person name="Woyke T."/>
            <person name="Wu D."/>
            <person name="Jando M."/>
            <person name="Schneider S."/>
            <person name="Klenk H.-P."/>
            <person name="Eisen J.A."/>
        </authorList>
    </citation>
    <scope>NUCLEOTIDE SEQUENCE [LARGE SCALE GENOMIC DNA]</scope>
    <source>
        <strain evidence="6">ATCC 25078 / DSM 43160 / JCM 3152 / KCC A-0152 / KCTC 9177 / NBRC 13315 / NRRL B-3577 / G-20</strain>
    </source>
</reference>
<dbReference type="EMBL" id="CP001867">
    <property type="protein sequence ID" value="ADB74879.1"/>
    <property type="molecule type" value="Genomic_DNA"/>
</dbReference>
<organism evidence="5 6">
    <name type="scientific">Geodermatophilus obscurus (strain ATCC 25078 / DSM 43160 / JCM 3152 / CCUG 61914 / KCC A-0152 / KCTC 9177 / NBRC 13315 / NRRL B-3577 / G-20)</name>
    <dbReference type="NCBI Taxonomy" id="526225"/>
    <lineage>
        <taxon>Bacteria</taxon>
        <taxon>Bacillati</taxon>
        <taxon>Actinomycetota</taxon>
        <taxon>Actinomycetes</taxon>
        <taxon>Geodermatophilales</taxon>
        <taxon>Geodermatophilaceae</taxon>
        <taxon>Geodermatophilus</taxon>
    </lineage>
</organism>
<dbReference type="SMART" id="SM00797">
    <property type="entry name" value="AHS2"/>
    <property type="match status" value="1"/>
</dbReference>
<dbReference type="SUPFAM" id="SSF50891">
    <property type="entry name" value="Cyclophilin-like"/>
    <property type="match status" value="1"/>
</dbReference>
<dbReference type="GO" id="GO:0005524">
    <property type="term" value="F:ATP binding"/>
    <property type="evidence" value="ECO:0007669"/>
    <property type="project" value="UniProtKB-KW"/>
</dbReference>
<dbReference type="PANTHER" id="PTHR43309">
    <property type="entry name" value="5-OXOPROLINASE SUBUNIT C"/>
    <property type="match status" value="1"/>
</dbReference>
<keyword evidence="2" id="KW-0378">Hydrolase</keyword>
<protein>
    <submittedName>
        <fullName evidence="5">Urea amidolyase related protein</fullName>
    </submittedName>
</protein>
<evidence type="ECO:0000313" key="5">
    <source>
        <dbReference type="EMBL" id="ADB74879.1"/>
    </source>
</evidence>
<evidence type="ECO:0000313" key="6">
    <source>
        <dbReference type="Proteomes" id="UP000001382"/>
    </source>
</evidence>
<evidence type="ECO:0000256" key="2">
    <source>
        <dbReference type="ARBA" id="ARBA00022801"/>
    </source>
</evidence>
<keyword evidence="3" id="KW-0067">ATP-binding</keyword>
<dbReference type="eggNOG" id="COG1984">
    <property type="taxonomic scope" value="Bacteria"/>
</dbReference>
<dbReference type="InterPro" id="IPR052708">
    <property type="entry name" value="PxpC"/>
</dbReference>
<dbReference type="NCBIfam" id="TIGR00724">
    <property type="entry name" value="urea_amlyse_rel"/>
    <property type="match status" value="1"/>
</dbReference>
<dbReference type="OrthoDB" id="9768696at2"/>
<dbReference type="InterPro" id="IPR029000">
    <property type="entry name" value="Cyclophilin-like_dom_sf"/>
</dbReference>
<keyword evidence="6" id="KW-1185">Reference proteome</keyword>
<dbReference type="GO" id="GO:0016829">
    <property type="term" value="F:lyase activity"/>
    <property type="evidence" value="ECO:0007669"/>
    <property type="project" value="UniProtKB-KW"/>
</dbReference>